<dbReference type="SUPFAM" id="SSF56176">
    <property type="entry name" value="FAD-binding/transporter-associated domain-like"/>
    <property type="match status" value="1"/>
</dbReference>
<dbReference type="PANTHER" id="PTHR11748">
    <property type="entry name" value="D-LACTATE DEHYDROGENASE"/>
    <property type="match status" value="1"/>
</dbReference>
<dbReference type="GO" id="GO:0071949">
    <property type="term" value="F:FAD binding"/>
    <property type="evidence" value="ECO:0007669"/>
    <property type="project" value="InterPro"/>
</dbReference>
<dbReference type="InterPro" id="IPR016166">
    <property type="entry name" value="FAD-bd_PCMH"/>
</dbReference>
<keyword evidence="8" id="KW-0496">Mitochondrion</keyword>
<evidence type="ECO:0000313" key="12">
    <source>
        <dbReference type="EMBL" id="KDR81486.1"/>
    </source>
</evidence>
<comment type="similarity">
    <text evidence="3">Belongs to the FAD-binding oxidoreductase/transferase type 4 family.</text>
</comment>
<evidence type="ECO:0000256" key="8">
    <source>
        <dbReference type="ARBA" id="ARBA00023128"/>
    </source>
</evidence>
<evidence type="ECO:0000256" key="10">
    <source>
        <dbReference type="ARBA" id="ARBA00051436"/>
    </source>
</evidence>
<name>A0A067TED8_GALM3</name>
<evidence type="ECO:0000256" key="6">
    <source>
        <dbReference type="ARBA" id="ARBA00022946"/>
    </source>
</evidence>
<evidence type="ECO:0000256" key="2">
    <source>
        <dbReference type="ARBA" id="ARBA00004173"/>
    </source>
</evidence>
<dbReference type="Proteomes" id="UP000027222">
    <property type="component" value="Unassembled WGS sequence"/>
</dbReference>
<dbReference type="InterPro" id="IPR006094">
    <property type="entry name" value="Oxid_FAD_bind_N"/>
</dbReference>
<evidence type="ECO:0000259" key="11">
    <source>
        <dbReference type="PROSITE" id="PS51387"/>
    </source>
</evidence>
<dbReference type="InterPro" id="IPR036318">
    <property type="entry name" value="FAD-bd_PCMH-like_sf"/>
</dbReference>
<evidence type="ECO:0000256" key="7">
    <source>
        <dbReference type="ARBA" id="ARBA00023002"/>
    </source>
</evidence>
<comment type="catalytic activity">
    <reaction evidence="10">
        <text>(R)-lactate + 2 Fe(III)-[cytochrome c] = 2 Fe(II)-[cytochrome c] + pyruvate + 2 H(+)</text>
        <dbReference type="Rhea" id="RHEA:13521"/>
        <dbReference type="Rhea" id="RHEA-COMP:10350"/>
        <dbReference type="Rhea" id="RHEA-COMP:14399"/>
        <dbReference type="ChEBI" id="CHEBI:15361"/>
        <dbReference type="ChEBI" id="CHEBI:15378"/>
        <dbReference type="ChEBI" id="CHEBI:16004"/>
        <dbReference type="ChEBI" id="CHEBI:29033"/>
        <dbReference type="ChEBI" id="CHEBI:29034"/>
        <dbReference type="EC" id="1.1.2.4"/>
    </reaction>
</comment>
<keyword evidence="13" id="KW-1185">Reference proteome</keyword>
<keyword evidence="5" id="KW-0274">FAD</keyword>
<evidence type="ECO:0000256" key="9">
    <source>
        <dbReference type="ARBA" id="ARBA00038897"/>
    </source>
</evidence>
<comment type="cofactor">
    <cofactor evidence="1">
        <name>FAD</name>
        <dbReference type="ChEBI" id="CHEBI:57692"/>
    </cofactor>
</comment>
<reference evidence="13" key="1">
    <citation type="journal article" date="2014" name="Proc. Natl. Acad. Sci. U.S.A.">
        <title>Extensive sampling of basidiomycete genomes demonstrates inadequacy of the white-rot/brown-rot paradigm for wood decay fungi.</title>
        <authorList>
            <person name="Riley R."/>
            <person name="Salamov A.A."/>
            <person name="Brown D.W."/>
            <person name="Nagy L.G."/>
            <person name="Floudas D."/>
            <person name="Held B.W."/>
            <person name="Levasseur A."/>
            <person name="Lombard V."/>
            <person name="Morin E."/>
            <person name="Otillar R."/>
            <person name="Lindquist E.A."/>
            <person name="Sun H."/>
            <person name="LaButti K.M."/>
            <person name="Schmutz J."/>
            <person name="Jabbour D."/>
            <person name="Luo H."/>
            <person name="Baker S.E."/>
            <person name="Pisabarro A.G."/>
            <person name="Walton J.D."/>
            <person name="Blanchette R.A."/>
            <person name="Henrissat B."/>
            <person name="Martin F."/>
            <person name="Cullen D."/>
            <person name="Hibbett D.S."/>
            <person name="Grigoriev I.V."/>
        </authorList>
    </citation>
    <scope>NUCLEOTIDE SEQUENCE [LARGE SCALE GENOMIC DNA]</scope>
    <source>
        <strain evidence="13">CBS 339.88</strain>
    </source>
</reference>
<dbReference type="SUPFAM" id="SSF55103">
    <property type="entry name" value="FAD-linked oxidases, C-terminal domain"/>
    <property type="match status" value="1"/>
</dbReference>
<dbReference type="Pfam" id="PF01565">
    <property type="entry name" value="FAD_binding_4"/>
    <property type="match status" value="1"/>
</dbReference>
<dbReference type="OrthoDB" id="7786253at2759"/>
<dbReference type="Gene3D" id="3.30.70.2740">
    <property type="match status" value="1"/>
</dbReference>
<dbReference type="STRING" id="685588.A0A067TED8"/>
<dbReference type="GO" id="GO:1903457">
    <property type="term" value="P:lactate catabolic process"/>
    <property type="evidence" value="ECO:0007669"/>
    <property type="project" value="TreeGrafter"/>
</dbReference>
<dbReference type="Pfam" id="PF02913">
    <property type="entry name" value="FAD-oxidase_C"/>
    <property type="match status" value="1"/>
</dbReference>
<dbReference type="InterPro" id="IPR016164">
    <property type="entry name" value="FAD-linked_Oxase-like_C"/>
</dbReference>
<protein>
    <recommendedName>
        <fullName evidence="9">D-lactate dehydrogenase (cytochrome)</fullName>
        <ecNumber evidence="9">1.1.2.4</ecNumber>
    </recommendedName>
</protein>
<dbReference type="Gene3D" id="3.30.465.10">
    <property type="match status" value="1"/>
</dbReference>
<keyword evidence="4" id="KW-0285">Flavoprotein</keyword>
<sequence length="579" mass="63710">MIRLFQIQSLPRYIIHPSVLPFRTSVTQRNFFSRTSPVLCHPSRQRERNSQSGVQFSRYSPWSDEFTGSQGTRTVIQAVFFSALLFGVAGYIISEKSHVPPVRKYASPKELETAIRELQAAFPGPNMVVTDPNVLKVYGSSEQSYHASSSHAIVVRPKSTEDVVQIVNIARTYRVPIVPYSGGTSLEGHYSGLATGSICLDMSNMDKVLSINVDDSDLTCQSGARWEDINQTLRERGIPLFFPLDPGPGATIGGMVGTGCSGTNAVRYGTARAEWFLNLTVVLPSGKVVKTRRRARKSATGFDTTKFFIGAEGTLGVVTEATLRLTPVLPAKVAMAQFPNVHKAVSAVQEILNSAYGLHIQCVELLDDHMMAAINTAGLVDKPYPVADTLFFKIQGDPSCIQQTSDVVQSIVKRHGSFLFKFASTEQEAEELWQNRKYALISSLTANPGLRCWTTDVCVPVSRLPQLVYETKKDLQECNLRSTIVGHVGDGNFHALILFDRDRELDAVSGAVHRLVRRAIALDGTCTGEHGVGLGKKEYLSEELGANTVELMKTIKKAIDPLNIMNPDKLYPNEEQITK</sequence>
<gene>
    <name evidence="12" type="ORF">GALMADRAFT_276272</name>
</gene>
<dbReference type="HOGENOM" id="CLU_017779_3_3_1"/>
<dbReference type="AlphaFoldDB" id="A0A067TED8"/>
<comment type="subcellular location">
    <subcellularLocation>
        <location evidence="2">Mitochondrion</location>
    </subcellularLocation>
</comment>
<dbReference type="GO" id="GO:0005739">
    <property type="term" value="C:mitochondrion"/>
    <property type="evidence" value="ECO:0007669"/>
    <property type="project" value="UniProtKB-SubCell"/>
</dbReference>
<keyword evidence="7" id="KW-0560">Oxidoreductase</keyword>
<dbReference type="GO" id="GO:0008720">
    <property type="term" value="F:D-lactate dehydrogenase (NAD+) activity"/>
    <property type="evidence" value="ECO:0007669"/>
    <property type="project" value="TreeGrafter"/>
</dbReference>
<dbReference type="InterPro" id="IPR004113">
    <property type="entry name" value="FAD-bd_oxidored_4_C"/>
</dbReference>
<feature type="domain" description="FAD-binding PCMH-type" evidence="11">
    <location>
        <begin position="147"/>
        <end position="328"/>
    </location>
</feature>
<keyword evidence="6" id="KW-0809">Transit peptide</keyword>
<evidence type="ECO:0000313" key="13">
    <source>
        <dbReference type="Proteomes" id="UP000027222"/>
    </source>
</evidence>
<evidence type="ECO:0000256" key="3">
    <source>
        <dbReference type="ARBA" id="ARBA00008000"/>
    </source>
</evidence>
<proteinExistence type="inferred from homology"/>
<dbReference type="FunFam" id="3.30.465.10:FF:000014">
    <property type="entry name" value="D-lactate dehydrogenase (Cytochrome), putative"/>
    <property type="match status" value="1"/>
</dbReference>
<dbReference type="EMBL" id="KL142370">
    <property type="protein sequence ID" value="KDR81486.1"/>
    <property type="molecule type" value="Genomic_DNA"/>
</dbReference>
<evidence type="ECO:0000256" key="4">
    <source>
        <dbReference type="ARBA" id="ARBA00022630"/>
    </source>
</evidence>
<evidence type="ECO:0000256" key="5">
    <source>
        <dbReference type="ARBA" id="ARBA00022827"/>
    </source>
</evidence>
<accession>A0A067TED8</accession>
<dbReference type="InterPro" id="IPR016171">
    <property type="entry name" value="Vanillyl_alc_oxidase_C-sub2"/>
</dbReference>
<dbReference type="Gene3D" id="1.10.45.10">
    <property type="entry name" value="Vanillyl-alcohol Oxidase, Chain A, domain 4"/>
    <property type="match status" value="1"/>
</dbReference>
<dbReference type="FunFam" id="3.30.70.2740:FF:000001">
    <property type="entry name" value="D-lactate dehydrogenase mitochondrial"/>
    <property type="match status" value="1"/>
</dbReference>
<dbReference type="PANTHER" id="PTHR11748:SF111">
    <property type="entry name" value="D-LACTATE DEHYDROGENASE, MITOCHONDRIAL-RELATED"/>
    <property type="match status" value="1"/>
</dbReference>
<dbReference type="EC" id="1.1.2.4" evidence="9"/>
<dbReference type="FunFam" id="1.10.45.10:FF:000001">
    <property type="entry name" value="D-lactate dehydrogenase mitochondrial"/>
    <property type="match status" value="1"/>
</dbReference>
<evidence type="ECO:0000256" key="1">
    <source>
        <dbReference type="ARBA" id="ARBA00001974"/>
    </source>
</evidence>
<dbReference type="PROSITE" id="PS51387">
    <property type="entry name" value="FAD_PCMH"/>
    <property type="match status" value="1"/>
</dbReference>
<dbReference type="InterPro" id="IPR016169">
    <property type="entry name" value="FAD-bd_PCMH_sub2"/>
</dbReference>
<dbReference type="GO" id="GO:0004458">
    <property type="term" value="F:D-lactate dehydrogenase (cytochrome) activity"/>
    <property type="evidence" value="ECO:0007669"/>
    <property type="project" value="UniProtKB-EC"/>
</dbReference>
<organism evidence="12 13">
    <name type="scientific">Galerina marginata (strain CBS 339.88)</name>
    <dbReference type="NCBI Taxonomy" id="685588"/>
    <lineage>
        <taxon>Eukaryota</taxon>
        <taxon>Fungi</taxon>
        <taxon>Dikarya</taxon>
        <taxon>Basidiomycota</taxon>
        <taxon>Agaricomycotina</taxon>
        <taxon>Agaricomycetes</taxon>
        <taxon>Agaricomycetidae</taxon>
        <taxon>Agaricales</taxon>
        <taxon>Agaricineae</taxon>
        <taxon>Strophariaceae</taxon>
        <taxon>Galerina</taxon>
    </lineage>
</organism>